<dbReference type="OrthoDB" id="4762032at2"/>
<keyword evidence="4" id="KW-1185">Reference proteome</keyword>
<evidence type="ECO:0000313" key="3">
    <source>
        <dbReference type="EMBL" id="AEV72417.1"/>
    </source>
</evidence>
<dbReference type="PATRIC" id="fig|710685.3.peg.1815"/>
<sequence length="203" mass="20690">MDDGAQDEDDGDPAVARVRRDLAELGSDGASAADVPEHVTSRVVAALRAEPAHTVRRQPLSRPPLFALIVGVGAAVAAVVVGASMVSGDPTPTYPAGPTAEKITVARPAATVPLPEPQILALLTRPPDYGPLSDPGQRGSCLDRLGYGGTAVLGATPLDMHGKPTVLMVLPGDAPDLVVAVVVDPNCGEAHPGLLARTVVTRT</sequence>
<evidence type="ECO:0000256" key="1">
    <source>
        <dbReference type="SAM" id="MobiDB-lite"/>
    </source>
</evidence>
<dbReference type="STRING" id="710685.MycrhN_1806"/>
<organism evidence="3 4">
    <name type="scientific">Mycolicibacterium rhodesiae (strain NBB3)</name>
    <name type="common">Mycobacterium rhodesiae</name>
    <dbReference type="NCBI Taxonomy" id="710685"/>
    <lineage>
        <taxon>Bacteria</taxon>
        <taxon>Bacillati</taxon>
        <taxon>Actinomycetota</taxon>
        <taxon>Actinomycetes</taxon>
        <taxon>Mycobacteriales</taxon>
        <taxon>Mycobacteriaceae</taxon>
        <taxon>Mycolicibacterium</taxon>
    </lineage>
</organism>
<dbReference type="AlphaFoldDB" id="G8RMC0"/>
<feature type="compositionally biased region" description="Acidic residues" evidence="1">
    <location>
        <begin position="1"/>
        <end position="12"/>
    </location>
</feature>
<keyword evidence="2" id="KW-0472">Membrane</keyword>
<evidence type="ECO:0000256" key="2">
    <source>
        <dbReference type="SAM" id="Phobius"/>
    </source>
</evidence>
<protein>
    <submittedName>
        <fullName evidence="3">Uncharacterized protein</fullName>
    </submittedName>
</protein>
<dbReference type="KEGG" id="mrh:MycrhN_1806"/>
<dbReference type="RefSeq" id="WP_014210231.1">
    <property type="nucleotide sequence ID" value="NC_016604.1"/>
</dbReference>
<evidence type="ECO:0000313" key="4">
    <source>
        <dbReference type="Proteomes" id="UP000005442"/>
    </source>
</evidence>
<reference evidence="3 4" key="1">
    <citation type="submission" date="2011-12" db="EMBL/GenBank/DDBJ databases">
        <title>Complete sequence of Mycobacterium rhodesiae NBB3.</title>
        <authorList>
            <consortium name="US DOE Joint Genome Institute"/>
            <person name="Lucas S."/>
            <person name="Han J."/>
            <person name="Lapidus A."/>
            <person name="Cheng J.-F."/>
            <person name="Goodwin L."/>
            <person name="Pitluck S."/>
            <person name="Peters L."/>
            <person name="Mikhailova N."/>
            <person name="Gu W."/>
            <person name="Detter J.C."/>
            <person name="Han C."/>
            <person name="Tapia R."/>
            <person name="Land M."/>
            <person name="Hauser L."/>
            <person name="Kyrpides N."/>
            <person name="Ivanova N."/>
            <person name="Pagani I."/>
            <person name="Mattes T."/>
            <person name="Holmes A."/>
            <person name="Rutledge P."/>
            <person name="Paulsen I."/>
            <person name="Coleman N."/>
            <person name="Woyke T."/>
        </authorList>
    </citation>
    <scope>NUCLEOTIDE SEQUENCE [LARGE SCALE GENOMIC DNA]</scope>
    <source>
        <strain evidence="3 4">NBB3</strain>
    </source>
</reference>
<keyword evidence="2" id="KW-0812">Transmembrane</keyword>
<name>G8RMC0_MYCRN</name>
<dbReference type="HOGENOM" id="CLU_080969_0_0_11"/>
<accession>G8RMC0</accession>
<gene>
    <name evidence="3" type="ordered locus">MycrhN_1806</name>
</gene>
<proteinExistence type="predicted"/>
<dbReference type="Proteomes" id="UP000005442">
    <property type="component" value="Chromosome"/>
</dbReference>
<feature type="region of interest" description="Disordered" evidence="1">
    <location>
        <begin position="1"/>
        <end position="36"/>
    </location>
</feature>
<feature type="transmembrane region" description="Helical" evidence="2">
    <location>
        <begin position="65"/>
        <end position="86"/>
    </location>
</feature>
<dbReference type="EMBL" id="CP003169">
    <property type="protein sequence ID" value="AEV72417.1"/>
    <property type="molecule type" value="Genomic_DNA"/>
</dbReference>
<keyword evidence="2" id="KW-1133">Transmembrane helix</keyword>
<dbReference type="eggNOG" id="ENOG5031ZVM">
    <property type="taxonomic scope" value="Bacteria"/>
</dbReference>